<gene>
    <name evidence="5" type="ORF">E4S40_04490</name>
</gene>
<proteinExistence type="inferred from homology"/>
<keyword evidence="2" id="KW-0808">Transferase</keyword>
<dbReference type="Proteomes" id="UP000297647">
    <property type="component" value="Unassembled WGS sequence"/>
</dbReference>
<keyword evidence="6" id="KW-1185">Reference proteome</keyword>
<dbReference type="PROSITE" id="PS00584">
    <property type="entry name" value="PFKB_KINASES_2"/>
    <property type="match status" value="1"/>
</dbReference>
<sequence length="292" mass="32585">MSNKVLVFGEMLWDCLPQGDVPGGASMNVALHLHIMGFESRLISAVGNDDLGKKLLKYIKSYGASDELIQVNIHETSRVLVDNRDIENVKYNIISPVAWDFIENNPLLTESVKSCDAFVFGTLGVRNHQSLQTLLDLLHHAELRIFDANLRPPYYDFEVIETLLGFTEILKINEDELVAFGDYFNIEAKPEPLCEFLDKHFPVETICITLGSRGALLYQDGKFYSHPGYSVKVVDTIGAGDAFLSGFVKSYLEKKNPAETLDFACKVGAFVASQQGGSPKYKLSDLDHLEKK</sequence>
<evidence type="ECO:0000259" key="4">
    <source>
        <dbReference type="Pfam" id="PF00294"/>
    </source>
</evidence>
<dbReference type="InterPro" id="IPR011611">
    <property type="entry name" value="PfkB_dom"/>
</dbReference>
<dbReference type="InterPro" id="IPR029056">
    <property type="entry name" value="Ribokinase-like"/>
</dbReference>
<evidence type="ECO:0000256" key="3">
    <source>
        <dbReference type="ARBA" id="ARBA00022777"/>
    </source>
</evidence>
<dbReference type="InterPro" id="IPR002173">
    <property type="entry name" value="Carboh/pur_kinase_PfkB_CS"/>
</dbReference>
<evidence type="ECO:0000256" key="2">
    <source>
        <dbReference type="ARBA" id="ARBA00022679"/>
    </source>
</evidence>
<comment type="similarity">
    <text evidence="1">Belongs to the carbohydrate kinase PfkB family.</text>
</comment>
<evidence type="ECO:0000313" key="6">
    <source>
        <dbReference type="Proteomes" id="UP000297647"/>
    </source>
</evidence>
<accession>A0A4Y9R1M4</accession>
<evidence type="ECO:0000256" key="1">
    <source>
        <dbReference type="ARBA" id="ARBA00010688"/>
    </source>
</evidence>
<dbReference type="PANTHER" id="PTHR43085:SF57">
    <property type="entry name" value="CARBOHYDRATE KINASE PFKB DOMAIN-CONTAINING PROTEIN"/>
    <property type="match status" value="1"/>
</dbReference>
<evidence type="ECO:0000313" key="5">
    <source>
        <dbReference type="EMBL" id="TFV97902.1"/>
    </source>
</evidence>
<protein>
    <submittedName>
        <fullName evidence="5">Carbohydrate kinase</fullName>
    </submittedName>
</protein>
<dbReference type="Gene3D" id="3.40.1190.20">
    <property type="match status" value="1"/>
</dbReference>
<dbReference type="PANTHER" id="PTHR43085">
    <property type="entry name" value="HEXOKINASE FAMILY MEMBER"/>
    <property type="match status" value="1"/>
</dbReference>
<dbReference type="OrthoDB" id="9813569at2"/>
<reference evidence="5 6" key="1">
    <citation type="submission" date="2019-03" db="EMBL/GenBank/DDBJ databases">
        <title>Algoriphagus sp. nov, a new strain isolated from root system soil of mangrove plant Kandelia.</title>
        <authorList>
            <person name="Yin Q."/>
            <person name="Wang K."/>
            <person name="Song Z."/>
        </authorList>
    </citation>
    <scope>NUCLEOTIDE SEQUENCE [LARGE SCALE GENOMIC DNA]</scope>
    <source>
        <strain evidence="5 6">XY-J91</strain>
    </source>
</reference>
<dbReference type="RefSeq" id="WP_135071436.1">
    <property type="nucleotide sequence ID" value="NZ_SPSB01000001.1"/>
</dbReference>
<dbReference type="InterPro" id="IPR050306">
    <property type="entry name" value="PfkB_Carbo_kinase"/>
</dbReference>
<feature type="domain" description="Carbohydrate kinase PfkB" evidence="4">
    <location>
        <begin position="21"/>
        <end position="278"/>
    </location>
</feature>
<dbReference type="EMBL" id="SPSB01000001">
    <property type="protein sequence ID" value="TFV97902.1"/>
    <property type="molecule type" value="Genomic_DNA"/>
</dbReference>
<dbReference type="GO" id="GO:0016301">
    <property type="term" value="F:kinase activity"/>
    <property type="evidence" value="ECO:0007669"/>
    <property type="project" value="UniProtKB-KW"/>
</dbReference>
<dbReference type="AlphaFoldDB" id="A0A4Y9R1M4"/>
<dbReference type="SUPFAM" id="SSF53613">
    <property type="entry name" value="Ribokinase-like"/>
    <property type="match status" value="1"/>
</dbReference>
<name>A0A4Y9R1M4_9BACT</name>
<keyword evidence="3 5" id="KW-0418">Kinase</keyword>
<organism evidence="5 6">
    <name type="scientific">Algoriphagus kandeliae</name>
    <dbReference type="NCBI Taxonomy" id="2562278"/>
    <lineage>
        <taxon>Bacteria</taxon>
        <taxon>Pseudomonadati</taxon>
        <taxon>Bacteroidota</taxon>
        <taxon>Cytophagia</taxon>
        <taxon>Cytophagales</taxon>
        <taxon>Cyclobacteriaceae</taxon>
        <taxon>Algoriphagus</taxon>
    </lineage>
</organism>
<dbReference type="Pfam" id="PF00294">
    <property type="entry name" value="PfkB"/>
    <property type="match status" value="1"/>
</dbReference>
<comment type="caution">
    <text evidence="5">The sequence shown here is derived from an EMBL/GenBank/DDBJ whole genome shotgun (WGS) entry which is preliminary data.</text>
</comment>